<dbReference type="PANTHER" id="PTHR43037">
    <property type="entry name" value="UNNAMED PRODUCT-RELATED"/>
    <property type="match status" value="1"/>
</dbReference>
<keyword evidence="4" id="KW-0964">Secreted</keyword>
<evidence type="ECO:0000313" key="7">
    <source>
        <dbReference type="Proteomes" id="UP000472727"/>
    </source>
</evidence>
<keyword evidence="1 4" id="KW-0719">Serine esterase</keyword>
<feature type="chain" id="PRO_5041472638" description="Carboxylic ester hydrolase" evidence="4">
    <location>
        <begin position="19"/>
        <end position="355"/>
    </location>
</feature>
<dbReference type="Gene3D" id="3.40.50.1820">
    <property type="entry name" value="alpha/beta hydrolase"/>
    <property type="match status" value="1"/>
</dbReference>
<evidence type="ECO:0000256" key="2">
    <source>
        <dbReference type="ARBA" id="ARBA00022729"/>
    </source>
</evidence>
<organism evidence="5 7">
    <name type="scientific">Orbilia oligospora</name>
    <name type="common">Nematode-trapping fungus</name>
    <name type="synonym">Arthrobotrys oligospora</name>
    <dbReference type="NCBI Taxonomy" id="2813651"/>
    <lineage>
        <taxon>Eukaryota</taxon>
        <taxon>Fungi</taxon>
        <taxon>Dikarya</taxon>
        <taxon>Ascomycota</taxon>
        <taxon>Pezizomycotina</taxon>
        <taxon>Orbiliomycetes</taxon>
        <taxon>Orbiliales</taxon>
        <taxon>Orbiliaceae</taxon>
        <taxon>Orbilia</taxon>
    </lineage>
</organism>
<keyword evidence="3 4" id="KW-0378">Hydrolase</keyword>
<evidence type="ECO:0000256" key="3">
    <source>
        <dbReference type="ARBA" id="ARBA00022801"/>
    </source>
</evidence>
<dbReference type="SUPFAM" id="SSF53474">
    <property type="entry name" value="alpha/beta-Hydrolases"/>
    <property type="match status" value="2"/>
</dbReference>
<gene>
    <name evidence="5" type="ORF">TWF106_006187</name>
    <name evidence="6" type="ORF">TWF191_008588</name>
</gene>
<evidence type="ECO:0000313" key="8">
    <source>
        <dbReference type="Proteomes" id="UP000483672"/>
    </source>
</evidence>
<accession>A0A6G1M9D6</accession>
<evidence type="ECO:0000313" key="5">
    <source>
        <dbReference type="EMBL" id="KAF3228665.1"/>
    </source>
</evidence>
<evidence type="ECO:0000256" key="1">
    <source>
        <dbReference type="ARBA" id="ARBA00022487"/>
    </source>
</evidence>
<dbReference type="NCBIfam" id="TIGR01840">
    <property type="entry name" value="esterase_phb"/>
    <property type="match status" value="1"/>
</dbReference>
<dbReference type="GO" id="GO:0005576">
    <property type="term" value="C:extracellular region"/>
    <property type="evidence" value="ECO:0007669"/>
    <property type="project" value="UniProtKB-SubCell"/>
</dbReference>
<dbReference type="EMBL" id="WIWS01000003">
    <property type="protein sequence ID" value="KAF3228665.1"/>
    <property type="molecule type" value="Genomic_DNA"/>
</dbReference>
<feature type="signal peptide" evidence="4">
    <location>
        <begin position="1"/>
        <end position="18"/>
    </location>
</feature>
<dbReference type="EMBL" id="WIPF01000006">
    <property type="protein sequence ID" value="KAF3230744.1"/>
    <property type="molecule type" value="Genomic_DNA"/>
</dbReference>
<dbReference type="Proteomes" id="UP000483672">
    <property type="component" value="Unassembled WGS sequence"/>
</dbReference>
<keyword evidence="4" id="KW-0624">Polysaccharide degradation</keyword>
<dbReference type="Proteomes" id="UP000472727">
    <property type="component" value="Unassembled WGS sequence"/>
</dbReference>
<comment type="subcellular location">
    <subcellularLocation>
        <location evidence="4">Secreted</location>
    </subcellularLocation>
</comment>
<dbReference type="InterPro" id="IPR050955">
    <property type="entry name" value="Plant_Biomass_Hydrol_Est"/>
</dbReference>
<protein>
    <recommendedName>
        <fullName evidence="4">Carboxylic ester hydrolase</fullName>
        <ecNumber evidence="4">3.1.1.-</ecNumber>
    </recommendedName>
</protein>
<keyword evidence="4" id="KW-0119">Carbohydrate metabolism</keyword>
<dbReference type="Pfam" id="PF10503">
    <property type="entry name" value="Esterase_PHB"/>
    <property type="match status" value="1"/>
</dbReference>
<evidence type="ECO:0000313" key="6">
    <source>
        <dbReference type="EMBL" id="KAF3230744.1"/>
    </source>
</evidence>
<dbReference type="AlphaFoldDB" id="A0A6G1M9D6"/>
<sequence length="355" mass="39584">MRIASFFSIAAAFATTFAQLSSNLTLITEDFGENPTNVPFYLYVPKTVQRHPAIVLGVHWCTGMWHNGVEMEELYLICFLKFKGTGPVFFENTEYARYADQFGYIVIYPSAPRESKCWDVASNATLTHNGGSDSLALANMVKWTLKKYHGDPNRVFVTGLSSGGMMTQVLVATYPDLFKAGSSYCGVPYGCFRGPSEWNNVCSEGRLIKTPKQWGDDVRNAYPGYRGPRPKLQIWHGSEDVGLAYQNFHESNKMWSNVFNIKFKKNNTNTPFANYTQMVYGDGTKYIAYSAAGIGHDIKITALDVLAWFGIYKPRPAATATTTEPSAPTRTALPWGQCGGMTYKVCFSDSTKNFI</sequence>
<keyword evidence="2 4" id="KW-0732">Signal</keyword>
<dbReference type="InterPro" id="IPR029058">
    <property type="entry name" value="AB_hydrolase_fold"/>
</dbReference>
<dbReference type="GO" id="GO:0045493">
    <property type="term" value="P:xylan catabolic process"/>
    <property type="evidence" value="ECO:0007669"/>
    <property type="project" value="UniProtKB-UniRule"/>
</dbReference>
<evidence type="ECO:0000256" key="4">
    <source>
        <dbReference type="RuleBase" id="RU367147"/>
    </source>
</evidence>
<reference evidence="7 8" key="1">
    <citation type="submission" date="2019-06" db="EMBL/GenBank/DDBJ databases">
        <authorList>
            <person name="Palmer J.M."/>
        </authorList>
    </citation>
    <scope>NUCLEOTIDE SEQUENCE [LARGE SCALE GENOMIC DNA]</scope>
    <source>
        <strain evidence="5 7">TWF106</strain>
        <strain evidence="6 8">TWF191</strain>
    </source>
</reference>
<dbReference type="EC" id="3.1.1.-" evidence="4"/>
<dbReference type="GO" id="GO:0052689">
    <property type="term" value="F:carboxylic ester hydrolase activity"/>
    <property type="evidence" value="ECO:0007669"/>
    <property type="project" value="UniProtKB-KW"/>
</dbReference>
<dbReference type="InterPro" id="IPR010126">
    <property type="entry name" value="Esterase_phb"/>
</dbReference>
<dbReference type="PANTHER" id="PTHR43037:SF5">
    <property type="entry name" value="FERULOYL ESTERASE"/>
    <property type="match status" value="1"/>
</dbReference>
<comment type="similarity">
    <text evidence="4">Belongs to the carbohydrate esterase 1 (CE1) family.</text>
</comment>
<proteinExistence type="inferred from homology"/>
<comment type="caution">
    <text evidence="5">The sequence shown here is derived from an EMBL/GenBank/DDBJ whole genome shotgun (WGS) entry which is preliminary data.</text>
</comment>
<name>A0A6G1M9D6_ORBOL</name>
<comment type="function">
    <text evidence="4">Esterase involved in the hydrolysis of xylan, a major structural heterogeneous polysaccharide found in plant biomass representing the second most abundant polysaccharide in the biosphere, after cellulose.</text>
</comment>